<evidence type="ECO:0000256" key="13">
    <source>
        <dbReference type="ARBA" id="ARBA00023136"/>
    </source>
</evidence>
<dbReference type="Pfam" id="PF00512">
    <property type="entry name" value="HisKA"/>
    <property type="match status" value="1"/>
</dbReference>
<dbReference type="PROSITE" id="PS50112">
    <property type="entry name" value="PAS"/>
    <property type="match status" value="1"/>
</dbReference>
<dbReference type="GO" id="GO:0000156">
    <property type="term" value="F:phosphorelay response regulator activity"/>
    <property type="evidence" value="ECO:0007669"/>
    <property type="project" value="TreeGrafter"/>
</dbReference>
<dbReference type="SUPFAM" id="SSF103190">
    <property type="entry name" value="Sensory domain-like"/>
    <property type="match status" value="2"/>
</dbReference>
<dbReference type="PROSITE" id="PS50109">
    <property type="entry name" value="HIS_KIN"/>
    <property type="match status" value="1"/>
</dbReference>
<keyword evidence="9" id="KW-0418">Kinase</keyword>
<dbReference type="PRINTS" id="PR00344">
    <property type="entry name" value="BCTRLSENSOR"/>
</dbReference>
<dbReference type="InterPro" id="IPR004358">
    <property type="entry name" value="Sig_transdc_His_kin-like_C"/>
</dbReference>
<feature type="transmembrane region" description="Helical" evidence="15">
    <location>
        <begin position="338"/>
        <end position="358"/>
    </location>
</feature>
<evidence type="ECO:0000256" key="3">
    <source>
        <dbReference type="ARBA" id="ARBA00012438"/>
    </source>
</evidence>
<dbReference type="PANTHER" id="PTHR42878:SF15">
    <property type="entry name" value="BACTERIOPHYTOCHROME"/>
    <property type="match status" value="1"/>
</dbReference>
<evidence type="ECO:0000313" key="20">
    <source>
        <dbReference type="Proteomes" id="UP000581135"/>
    </source>
</evidence>
<name>A0A839SWN3_9PROT</name>
<evidence type="ECO:0000256" key="7">
    <source>
        <dbReference type="ARBA" id="ARBA00022692"/>
    </source>
</evidence>
<dbReference type="InterPro" id="IPR029151">
    <property type="entry name" value="Sensor-like_sf"/>
</dbReference>
<dbReference type="GO" id="GO:0007234">
    <property type="term" value="P:osmosensory signaling via phosphorelay pathway"/>
    <property type="evidence" value="ECO:0007669"/>
    <property type="project" value="TreeGrafter"/>
</dbReference>
<keyword evidence="7 15" id="KW-0812">Transmembrane</keyword>
<feature type="domain" description="PAS" evidence="17">
    <location>
        <begin position="374"/>
        <end position="427"/>
    </location>
</feature>
<dbReference type="EMBL" id="JACHXA010000004">
    <property type="protein sequence ID" value="MBB3065365.1"/>
    <property type="molecule type" value="Genomic_DNA"/>
</dbReference>
<evidence type="ECO:0000256" key="10">
    <source>
        <dbReference type="ARBA" id="ARBA00022840"/>
    </source>
</evidence>
<evidence type="ECO:0000256" key="11">
    <source>
        <dbReference type="ARBA" id="ARBA00022989"/>
    </source>
</evidence>
<keyword evidence="5" id="KW-0597">Phosphoprotein</keyword>
<keyword evidence="14" id="KW-0175">Coiled coil</keyword>
<dbReference type="Proteomes" id="UP000581135">
    <property type="component" value="Unassembled WGS sequence"/>
</dbReference>
<evidence type="ECO:0000256" key="4">
    <source>
        <dbReference type="ARBA" id="ARBA00022475"/>
    </source>
</evidence>
<dbReference type="SMART" id="SM00091">
    <property type="entry name" value="PAS"/>
    <property type="match status" value="1"/>
</dbReference>
<dbReference type="Gene3D" id="3.30.565.10">
    <property type="entry name" value="Histidine kinase-like ATPase, C-terminal domain"/>
    <property type="match status" value="1"/>
</dbReference>
<dbReference type="Gene3D" id="3.30.450.20">
    <property type="entry name" value="PAS domain"/>
    <property type="match status" value="3"/>
</dbReference>
<dbReference type="InterPro" id="IPR000014">
    <property type="entry name" value="PAS"/>
</dbReference>
<feature type="domain" description="PAC" evidence="18">
    <location>
        <begin position="451"/>
        <end position="501"/>
    </location>
</feature>
<reference evidence="19 20" key="1">
    <citation type="submission" date="2020-08" db="EMBL/GenBank/DDBJ databases">
        <title>Genomic Encyclopedia of Type Strains, Phase III (KMG-III): the genomes of soil and plant-associated and newly described type strains.</title>
        <authorList>
            <person name="Whitman W."/>
        </authorList>
    </citation>
    <scope>NUCLEOTIDE SEQUENCE [LARGE SCALE GENOMIC DNA]</scope>
    <source>
        <strain evidence="19 20">CECT 8803</strain>
    </source>
</reference>
<evidence type="ECO:0000256" key="9">
    <source>
        <dbReference type="ARBA" id="ARBA00022777"/>
    </source>
</evidence>
<dbReference type="InterPro" id="IPR048760">
    <property type="entry name" value="VP0354-like_sensor_dom"/>
</dbReference>
<dbReference type="CDD" id="cd00082">
    <property type="entry name" value="HisKA"/>
    <property type="match status" value="1"/>
</dbReference>
<dbReference type="InterPro" id="IPR003594">
    <property type="entry name" value="HATPase_dom"/>
</dbReference>
<keyword evidence="8" id="KW-0547">Nucleotide-binding</keyword>
<keyword evidence="4" id="KW-1003">Cell membrane</keyword>
<keyword evidence="13 15" id="KW-0472">Membrane</keyword>
<comment type="catalytic activity">
    <reaction evidence="1">
        <text>ATP + protein L-histidine = ADP + protein N-phospho-L-histidine.</text>
        <dbReference type="EC" id="2.7.13.3"/>
    </reaction>
</comment>
<keyword evidence="11 15" id="KW-1133">Transmembrane helix</keyword>
<dbReference type="GO" id="GO:0005886">
    <property type="term" value="C:plasma membrane"/>
    <property type="evidence" value="ECO:0007669"/>
    <property type="project" value="UniProtKB-SubCell"/>
</dbReference>
<dbReference type="PROSITE" id="PS50113">
    <property type="entry name" value="PAC"/>
    <property type="match status" value="1"/>
</dbReference>
<dbReference type="SUPFAM" id="SSF55874">
    <property type="entry name" value="ATPase domain of HSP90 chaperone/DNA topoisomerase II/histidine kinase"/>
    <property type="match status" value="1"/>
</dbReference>
<dbReference type="InterPro" id="IPR036890">
    <property type="entry name" value="HATPase_C_sf"/>
</dbReference>
<dbReference type="InterPro" id="IPR003661">
    <property type="entry name" value="HisK_dim/P_dom"/>
</dbReference>
<dbReference type="Pfam" id="PF02518">
    <property type="entry name" value="HATPase_c"/>
    <property type="match status" value="1"/>
</dbReference>
<organism evidence="19 20">
    <name type="scientific">Limibacillus halophilus</name>
    <dbReference type="NCBI Taxonomy" id="1579333"/>
    <lineage>
        <taxon>Bacteria</taxon>
        <taxon>Pseudomonadati</taxon>
        <taxon>Pseudomonadota</taxon>
        <taxon>Alphaproteobacteria</taxon>
        <taxon>Rhodospirillales</taxon>
        <taxon>Rhodovibrionaceae</taxon>
        <taxon>Limibacillus</taxon>
    </lineage>
</organism>
<dbReference type="SUPFAM" id="SSF47384">
    <property type="entry name" value="Homodimeric domain of signal transducing histidine kinase"/>
    <property type="match status" value="1"/>
</dbReference>
<dbReference type="InterPro" id="IPR036097">
    <property type="entry name" value="HisK_dim/P_sf"/>
</dbReference>
<evidence type="ECO:0000256" key="6">
    <source>
        <dbReference type="ARBA" id="ARBA00022679"/>
    </source>
</evidence>
<dbReference type="AlphaFoldDB" id="A0A839SWN3"/>
<evidence type="ECO:0000256" key="14">
    <source>
        <dbReference type="SAM" id="Coils"/>
    </source>
</evidence>
<sequence>MIGFLQGKASTVYSGGIFRRAAVIFLLLASAVAGVMFLLFHVQWGAALAVTRANEEKAAEIARQRIVTELDSVLLDIRYLTQQQFLKRWFERGDSTSLIDLANEYRLFSMEKRVYDQIRLIDLSGREQVRVNWNAGNPEVTPRSRLQDKVDRYYVHETLKLSPNEVYISPFDLNLEEGAIEQPIKPMIRFGALAHDADGNRKGMVILNYLGKRLISRIKALTDQTSGHLWLLNQEGYWLIGPTPADEWTFMYPDTRGRSFANSHPTAWARIKGSDVSGQLMDGGNLFTYSKIVSLASNLPPAKPDSNPTFTTTEQNWFVVTQVSSDGLANRRLELLEYFVLAFFALAILLILVAALVARHAQRRKEAEQHWRDSEKRFRSLLESAPDSVVITDTEGKIVLVNAQSEMLFGYQRESLVGQPVEMLLPDRFREQHVGHRRGYLSGAKARPMGLGLELFGLRSDGGEFPVAISLSPVETDEGKLVISSIRDVTEMHEAAREINNLNNRLERDNNELLALNKEMEAFSYSVSHDLRAPLRAIDGFSQALLEDCADVLTENGKSHLERVRQAAQRMGYLIDDLLKLSRVTRSELQIGTVNLSLVAQGVVDGLLESGARPDVNVTIAPDLIARGDARLLGIALENLIGNAWKFTGDRPSARIEFGQRITNGKSAFFVRDNGVGFDMAYADQLFRAFQRLHDAREFPGTGIGLATVQRIIRKHGGDVWAESETGKGAAFYFTLQQEKAS</sequence>
<evidence type="ECO:0000259" key="16">
    <source>
        <dbReference type="PROSITE" id="PS50109"/>
    </source>
</evidence>
<feature type="coiled-coil region" evidence="14">
    <location>
        <begin position="489"/>
        <end position="523"/>
    </location>
</feature>
<dbReference type="EC" id="2.7.13.3" evidence="3"/>
<dbReference type="Pfam" id="PF13426">
    <property type="entry name" value="PAS_9"/>
    <property type="match status" value="1"/>
</dbReference>
<dbReference type="Gene3D" id="1.10.287.130">
    <property type="match status" value="1"/>
</dbReference>
<evidence type="ECO:0000256" key="8">
    <source>
        <dbReference type="ARBA" id="ARBA00022741"/>
    </source>
</evidence>
<dbReference type="InterPro" id="IPR005467">
    <property type="entry name" value="His_kinase_dom"/>
</dbReference>
<keyword evidence="12" id="KW-0902">Two-component regulatory system</keyword>
<dbReference type="PANTHER" id="PTHR42878">
    <property type="entry name" value="TWO-COMPONENT HISTIDINE KINASE"/>
    <property type="match status" value="1"/>
</dbReference>
<dbReference type="InterPro" id="IPR000700">
    <property type="entry name" value="PAS-assoc_C"/>
</dbReference>
<dbReference type="Pfam" id="PF21623">
    <property type="entry name" value="HK_sensor_dom_bact"/>
    <property type="match status" value="1"/>
</dbReference>
<evidence type="ECO:0000256" key="5">
    <source>
        <dbReference type="ARBA" id="ARBA00022553"/>
    </source>
</evidence>
<evidence type="ECO:0000256" key="1">
    <source>
        <dbReference type="ARBA" id="ARBA00000085"/>
    </source>
</evidence>
<evidence type="ECO:0000256" key="15">
    <source>
        <dbReference type="SAM" id="Phobius"/>
    </source>
</evidence>
<dbReference type="CDD" id="cd00130">
    <property type="entry name" value="PAS"/>
    <property type="match status" value="1"/>
</dbReference>
<dbReference type="SMART" id="SM00387">
    <property type="entry name" value="HATPase_c"/>
    <property type="match status" value="1"/>
</dbReference>
<feature type="domain" description="Histidine kinase" evidence="16">
    <location>
        <begin position="526"/>
        <end position="740"/>
    </location>
</feature>
<dbReference type="GO" id="GO:0000155">
    <property type="term" value="F:phosphorelay sensor kinase activity"/>
    <property type="evidence" value="ECO:0007669"/>
    <property type="project" value="InterPro"/>
</dbReference>
<accession>A0A839SWN3</accession>
<dbReference type="FunFam" id="1.10.287.130:FF:000070">
    <property type="entry name" value="Histidine kinase sensor protein"/>
    <property type="match status" value="1"/>
</dbReference>
<gene>
    <name evidence="19" type="ORF">FHR98_001652</name>
</gene>
<comment type="caution">
    <text evidence="19">The sequence shown here is derived from an EMBL/GenBank/DDBJ whole genome shotgun (WGS) entry which is preliminary data.</text>
</comment>
<dbReference type="InterPro" id="IPR050351">
    <property type="entry name" value="BphY/WalK/GraS-like"/>
</dbReference>
<dbReference type="SUPFAM" id="SSF55785">
    <property type="entry name" value="PYP-like sensor domain (PAS domain)"/>
    <property type="match status" value="1"/>
</dbReference>
<keyword evidence="10" id="KW-0067">ATP-binding</keyword>
<keyword evidence="6" id="KW-0808">Transferase</keyword>
<dbReference type="GO" id="GO:0030295">
    <property type="term" value="F:protein kinase activator activity"/>
    <property type="evidence" value="ECO:0007669"/>
    <property type="project" value="TreeGrafter"/>
</dbReference>
<evidence type="ECO:0000259" key="17">
    <source>
        <dbReference type="PROSITE" id="PS50112"/>
    </source>
</evidence>
<dbReference type="NCBIfam" id="TIGR00229">
    <property type="entry name" value="sensory_box"/>
    <property type="match status" value="1"/>
</dbReference>
<dbReference type="GO" id="GO:0005524">
    <property type="term" value="F:ATP binding"/>
    <property type="evidence" value="ECO:0007669"/>
    <property type="project" value="UniProtKB-KW"/>
</dbReference>
<dbReference type="FunFam" id="3.30.565.10:FF:000006">
    <property type="entry name" value="Sensor histidine kinase WalK"/>
    <property type="match status" value="1"/>
</dbReference>
<dbReference type="SMART" id="SM00388">
    <property type="entry name" value="HisKA"/>
    <property type="match status" value="1"/>
</dbReference>
<evidence type="ECO:0000256" key="2">
    <source>
        <dbReference type="ARBA" id="ARBA00004651"/>
    </source>
</evidence>
<evidence type="ECO:0000313" key="19">
    <source>
        <dbReference type="EMBL" id="MBB3065365.1"/>
    </source>
</evidence>
<dbReference type="RefSeq" id="WP_183416201.1">
    <property type="nucleotide sequence ID" value="NZ_JACHXA010000004.1"/>
</dbReference>
<evidence type="ECO:0000259" key="18">
    <source>
        <dbReference type="PROSITE" id="PS50113"/>
    </source>
</evidence>
<feature type="transmembrane region" description="Helical" evidence="15">
    <location>
        <begin position="21"/>
        <end position="44"/>
    </location>
</feature>
<proteinExistence type="predicted"/>
<evidence type="ECO:0000256" key="12">
    <source>
        <dbReference type="ARBA" id="ARBA00023012"/>
    </source>
</evidence>
<keyword evidence="20" id="KW-1185">Reference proteome</keyword>
<dbReference type="InterPro" id="IPR035965">
    <property type="entry name" value="PAS-like_dom_sf"/>
</dbReference>
<comment type="subcellular location">
    <subcellularLocation>
        <location evidence="2">Cell membrane</location>
        <topology evidence="2">Multi-pass membrane protein</topology>
    </subcellularLocation>
</comment>
<protein>
    <recommendedName>
        <fullName evidence="3">histidine kinase</fullName>
        <ecNumber evidence="3">2.7.13.3</ecNumber>
    </recommendedName>
</protein>